<evidence type="ECO:0000259" key="6">
    <source>
        <dbReference type="PROSITE" id="PS50222"/>
    </source>
</evidence>
<dbReference type="AlphaFoldDB" id="A0AAD6EW39"/>
<feature type="domain" description="EF-hand" evidence="6">
    <location>
        <begin position="488"/>
        <end position="523"/>
    </location>
</feature>
<dbReference type="Gene3D" id="3.30.460.10">
    <property type="entry name" value="Beta Polymerase, domain 2"/>
    <property type="match status" value="1"/>
</dbReference>
<dbReference type="InterPro" id="IPR011992">
    <property type="entry name" value="EF-hand-dom_pair"/>
</dbReference>
<dbReference type="SUPFAM" id="SSF109604">
    <property type="entry name" value="HD-domain/PDEase-like"/>
    <property type="match status" value="1"/>
</dbReference>
<reference evidence="8 9" key="1">
    <citation type="journal article" date="2022" name="Cell">
        <title>Repeat-based holocentromeres influence genome architecture and karyotype evolution.</title>
        <authorList>
            <person name="Hofstatter P.G."/>
            <person name="Thangavel G."/>
            <person name="Lux T."/>
            <person name="Neumann P."/>
            <person name="Vondrak T."/>
            <person name="Novak P."/>
            <person name="Zhang M."/>
            <person name="Costa L."/>
            <person name="Castellani M."/>
            <person name="Scott A."/>
            <person name="Toegelov H."/>
            <person name="Fuchs J."/>
            <person name="Mata-Sucre Y."/>
            <person name="Dias Y."/>
            <person name="Vanzela A.L.L."/>
            <person name="Huettel B."/>
            <person name="Almeida C.C.S."/>
            <person name="Simkova H."/>
            <person name="Souza G."/>
            <person name="Pedrosa-Harand A."/>
            <person name="Macas J."/>
            <person name="Mayer K.F.X."/>
            <person name="Houben A."/>
            <person name="Marques A."/>
        </authorList>
    </citation>
    <scope>NUCLEOTIDE SEQUENCE [LARGE SCALE GENOMIC DNA]</scope>
    <source>
        <strain evidence="8">RhyTen1mFocal</strain>
    </source>
</reference>
<feature type="domain" description="EF-hand" evidence="6">
    <location>
        <begin position="525"/>
        <end position="557"/>
    </location>
</feature>
<dbReference type="SUPFAM" id="SSF81301">
    <property type="entry name" value="Nucleotidyltransferase"/>
    <property type="match status" value="1"/>
</dbReference>
<dbReference type="CDD" id="cd00051">
    <property type="entry name" value="EFh"/>
    <property type="match status" value="1"/>
</dbReference>
<comment type="caution">
    <text evidence="8">The sequence shown here is derived from an EMBL/GenBank/DDBJ whole genome shotgun (WGS) entry which is preliminary data.</text>
</comment>
<dbReference type="SMART" id="SM00954">
    <property type="entry name" value="RelA_SpoT"/>
    <property type="match status" value="1"/>
</dbReference>
<keyword evidence="4" id="KW-0346">Stress response</keyword>
<protein>
    <recommendedName>
        <fullName evidence="2">GTP diphosphokinase</fullName>
        <ecNumber evidence="2">2.7.6.5</ecNumber>
    </recommendedName>
</protein>
<evidence type="ECO:0000256" key="3">
    <source>
        <dbReference type="ARBA" id="ARBA00022837"/>
    </source>
</evidence>
<dbReference type="SMART" id="SM00054">
    <property type="entry name" value="EFh"/>
    <property type="match status" value="2"/>
</dbReference>
<evidence type="ECO:0000259" key="7">
    <source>
        <dbReference type="PROSITE" id="PS51831"/>
    </source>
</evidence>
<dbReference type="PANTHER" id="PTHR21262:SF12">
    <property type="entry name" value="GTP DIPHOSPHOKINASE CRSH, CHLOROPLASTIC-RELATED"/>
    <property type="match status" value="1"/>
</dbReference>
<dbReference type="Pfam" id="PF04607">
    <property type="entry name" value="RelA_SpoT"/>
    <property type="match status" value="1"/>
</dbReference>
<dbReference type="InterPro" id="IPR006674">
    <property type="entry name" value="HD_domain"/>
</dbReference>
<name>A0AAD6EW39_9POAL</name>
<dbReference type="PROSITE" id="PS00018">
    <property type="entry name" value="EF_HAND_1"/>
    <property type="match status" value="2"/>
</dbReference>
<dbReference type="PROSITE" id="PS50222">
    <property type="entry name" value="EF_HAND_2"/>
    <property type="match status" value="2"/>
</dbReference>
<evidence type="ECO:0000256" key="2">
    <source>
        <dbReference type="ARBA" id="ARBA00013251"/>
    </source>
</evidence>
<evidence type="ECO:0000256" key="1">
    <source>
        <dbReference type="ARBA" id="ARBA00007476"/>
    </source>
</evidence>
<evidence type="ECO:0000313" key="9">
    <source>
        <dbReference type="Proteomes" id="UP001210211"/>
    </source>
</evidence>
<dbReference type="Gene3D" id="1.10.3210.10">
    <property type="entry name" value="Hypothetical protein af1432"/>
    <property type="match status" value="1"/>
</dbReference>
<dbReference type="CDD" id="cd05399">
    <property type="entry name" value="NT_Rel-Spo_like"/>
    <property type="match status" value="1"/>
</dbReference>
<dbReference type="GO" id="GO:0008728">
    <property type="term" value="F:GTP diphosphokinase activity"/>
    <property type="evidence" value="ECO:0007669"/>
    <property type="project" value="UniProtKB-EC"/>
</dbReference>
<proteinExistence type="inferred from homology"/>
<accession>A0AAD6EW39</accession>
<sequence length="598" mass="67032">MAYLLQVYSFHFSIPDWSWSWGKRNRRGAMAATLHRGLQPLHSTPKPTSSRRLRRVPSFYLRRLVSSSVPSPVPSPPQALDLDRRGGKMVAQLVGAFNDITERMGSLSNTSSSSQLLFKSLKLSISLLQTADFAPDGRARLSRALAVAFLLADLQMDAEVISAGILREALEAGLLTMNDIKSQIGPGPAHLLHESLRIKHAPMKVDILDDDNASALRKFCLTFYDIRALVLELALKLDSMRNLDYLPRCHQIAKSLEVIKIYAPLAHAVGAGSLSLELEDLSFRYLFPFSYGFVDAWLRSNETESKMLLESYKDELLCALSADQELQKMVNSISIESRYKSRFSTMKKLLKDGRKPEEVNDILGLRVILNTSSDEWAAMACFRTHEVIQSMWREIPERTKDYIRKPKGNGYQSLHVAVDVGKGEGGQPGPLMEVQIRTSEMHRTAVGGAAAHSMYKGGLTDPEEAKRLKAIMLAAAEVAAVRLRELGMGYGETKGLFCLLDKNMDGRISIEELMEVMHDLGADSEDAKELMRLLDANCDGFLSAEEFDIFQRQVEIMRSMEDRDDKFSNILKEKFETIDSAGLIQVYRNELDNKLVMS</sequence>
<dbReference type="Gene3D" id="1.10.238.10">
    <property type="entry name" value="EF-hand"/>
    <property type="match status" value="1"/>
</dbReference>
<keyword evidence="9" id="KW-1185">Reference proteome</keyword>
<dbReference type="InterPro" id="IPR043519">
    <property type="entry name" value="NT_sf"/>
</dbReference>
<dbReference type="Pfam" id="PF13328">
    <property type="entry name" value="HD_4"/>
    <property type="match status" value="1"/>
</dbReference>
<dbReference type="EC" id="2.7.6.5" evidence="2"/>
<dbReference type="GO" id="GO:0015969">
    <property type="term" value="P:guanosine tetraphosphate metabolic process"/>
    <property type="evidence" value="ECO:0007669"/>
    <property type="project" value="InterPro"/>
</dbReference>
<organism evidence="8 9">
    <name type="scientific">Rhynchospora tenuis</name>
    <dbReference type="NCBI Taxonomy" id="198213"/>
    <lineage>
        <taxon>Eukaryota</taxon>
        <taxon>Viridiplantae</taxon>
        <taxon>Streptophyta</taxon>
        <taxon>Embryophyta</taxon>
        <taxon>Tracheophyta</taxon>
        <taxon>Spermatophyta</taxon>
        <taxon>Magnoliopsida</taxon>
        <taxon>Liliopsida</taxon>
        <taxon>Poales</taxon>
        <taxon>Cyperaceae</taxon>
        <taxon>Cyperoideae</taxon>
        <taxon>Rhynchosporeae</taxon>
        <taxon>Rhynchospora</taxon>
    </lineage>
</organism>
<gene>
    <name evidence="8" type="ORF">LUZ61_006991</name>
</gene>
<keyword evidence="3" id="KW-0106">Calcium</keyword>
<dbReference type="InterPro" id="IPR018247">
    <property type="entry name" value="EF_Hand_1_Ca_BS"/>
</dbReference>
<dbReference type="SUPFAM" id="SSF47473">
    <property type="entry name" value="EF-hand"/>
    <property type="match status" value="1"/>
</dbReference>
<keyword evidence="5" id="KW-0547">Nucleotide-binding</keyword>
<dbReference type="EMBL" id="JAMRDG010000001">
    <property type="protein sequence ID" value="KAJ3703286.1"/>
    <property type="molecule type" value="Genomic_DNA"/>
</dbReference>
<feature type="domain" description="HD" evidence="7">
    <location>
        <begin position="140"/>
        <end position="240"/>
    </location>
</feature>
<dbReference type="PANTHER" id="PTHR21262">
    <property type="entry name" value="GUANOSINE-3',5'-BIS DIPHOSPHATE 3'-PYROPHOSPHOHYDROLASE"/>
    <property type="match status" value="1"/>
</dbReference>
<dbReference type="FunFam" id="3.30.460.10:FF:000025">
    <property type="entry name" value="probable GTP diphosphokinase CRSH, chloroplastic"/>
    <property type="match status" value="1"/>
</dbReference>
<evidence type="ECO:0000256" key="5">
    <source>
        <dbReference type="ARBA" id="ARBA00023134"/>
    </source>
</evidence>
<evidence type="ECO:0000256" key="4">
    <source>
        <dbReference type="ARBA" id="ARBA00023016"/>
    </source>
</evidence>
<evidence type="ECO:0000313" key="8">
    <source>
        <dbReference type="EMBL" id="KAJ3703286.1"/>
    </source>
</evidence>
<dbReference type="FunFam" id="1.10.3210.10:FF:000019">
    <property type="entry name" value="Probable GTP diphosphokinase CRSH, chloroplastic"/>
    <property type="match status" value="1"/>
</dbReference>
<dbReference type="InterPro" id="IPR002048">
    <property type="entry name" value="EF_hand_dom"/>
</dbReference>
<dbReference type="PROSITE" id="PS51831">
    <property type="entry name" value="HD"/>
    <property type="match status" value="1"/>
</dbReference>
<dbReference type="GO" id="GO:0005525">
    <property type="term" value="F:GTP binding"/>
    <property type="evidence" value="ECO:0007669"/>
    <property type="project" value="UniProtKB-KW"/>
</dbReference>
<dbReference type="Pfam" id="PF13499">
    <property type="entry name" value="EF-hand_7"/>
    <property type="match status" value="1"/>
</dbReference>
<comment type="similarity">
    <text evidence="1">Belongs to the RelA/SpoT family.</text>
</comment>
<dbReference type="GO" id="GO:0005509">
    <property type="term" value="F:calcium ion binding"/>
    <property type="evidence" value="ECO:0007669"/>
    <property type="project" value="InterPro"/>
</dbReference>
<dbReference type="InterPro" id="IPR007685">
    <property type="entry name" value="RelA_SpoT"/>
</dbReference>
<dbReference type="Proteomes" id="UP001210211">
    <property type="component" value="Unassembled WGS sequence"/>
</dbReference>
<keyword evidence="5" id="KW-0342">GTP-binding</keyword>